<dbReference type="PANTHER" id="PTHR12436">
    <property type="entry name" value="80 KDA MCM3-ASSOCIATED PROTEIN"/>
    <property type="match status" value="1"/>
</dbReference>
<feature type="compositionally biased region" description="Acidic residues" evidence="2">
    <location>
        <begin position="1357"/>
        <end position="1376"/>
    </location>
</feature>
<feature type="compositionally biased region" description="Basic and acidic residues" evidence="2">
    <location>
        <begin position="795"/>
        <end position="833"/>
    </location>
</feature>
<evidence type="ECO:0000313" key="5">
    <source>
        <dbReference type="Proteomes" id="UP000700596"/>
    </source>
</evidence>
<gene>
    <name evidence="4" type="ORF">B0J11DRAFT_531468</name>
</gene>
<dbReference type="InterPro" id="IPR045107">
    <property type="entry name" value="SAC3/GANP/THP3"/>
</dbReference>
<comment type="caution">
    <text evidence="4">The sequence shown here is derived from an EMBL/GenBank/DDBJ whole genome shotgun (WGS) entry which is preliminary data.</text>
</comment>
<feature type="region of interest" description="Disordered" evidence="2">
    <location>
        <begin position="1159"/>
        <end position="1182"/>
    </location>
</feature>
<name>A0A9P9DNY2_9PLEO</name>
<evidence type="ECO:0000256" key="1">
    <source>
        <dbReference type="SAM" id="Coils"/>
    </source>
</evidence>
<dbReference type="GO" id="GO:0006406">
    <property type="term" value="P:mRNA export from nucleus"/>
    <property type="evidence" value="ECO:0007669"/>
    <property type="project" value="TreeGrafter"/>
</dbReference>
<feature type="compositionally biased region" description="Polar residues" evidence="2">
    <location>
        <begin position="662"/>
        <end position="677"/>
    </location>
</feature>
<evidence type="ECO:0000313" key="4">
    <source>
        <dbReference type="EMBL" id="KAH7122422.1"/>
    </source>
</evidence>
<dbReference type="OrthoDB" id="264795at2759"/>
<feature type="region of interest" description="Disordered" evidence="2">
    <location>
        <begin position="1269"/>
        <end position="1399"/>
    </location>
</feature>
<dbReference type="EMBL" id="JAGMWT010000009">
    <property type="protein sequence ID" value="KAH7122422.1"/>
    <property type="molecule type" value="Genomic_DNA"/>
</dbReference>
<feature type="compositionally biased region" description="Polar residues" evidence="2">
    <location>
        <begin position="623"/>
        <end position="639"/>
    </location>
</feature>
<feature type="domain" description="SAC3/GANP/THP3 conserved" evidence="3">
    <location>
        <begin position="157"/>
        <end position="476"/>
    </location>
</feature>
<dbReference type="Proteomes" id="UP000700596">
    <property type="component" value="Unassembled WGS sequence"/>
</dbReference>
<keyword evidence="5" id="KW-1185">Reference proteome</keyword>
<feature type="region of interest" description="Disordered" evidence="2">
    <location>
        <begin position="1"/>
        <end position="110"/>
    </location>
</feature>
<evidence type="ECO:0000256" key="2">
    <source>
        <dbReference type="SAM" id="MobiDB-lite"/>
    </source>
</evidence>
<feature type="region of interest" description="Disordered" evidence="2">
    <location>
        <begin position="1197"/>
        <end position="1217"/>
    </location>
</feature>
<feature type="compositionally biased region" description="Low complexity" evidence="2">
    <location>
        <begin position="78"/>
        <end position="105"/>
    </location>
</feature>
<feature type="compositionally biased region" description="Polar residues" evidence="2">
    <location>
        <begin position="573"/>
        <end position="594"/>
    </location>
</feature>
<protein>
    <submittedName>
        <fullName evidence="4">SAC3/GANP/Nin1/mts3/eIF-3 p25 family-domain-containing protein</fullName>
    </submittedName>
</protein>
<proteinExistence type="predicted"/>
<feature type="compositionally biased region" description="Polar residues" evidence="2">
    <location>
        <begin position="607"/>
        <end position="616"/>
    </location>
</feature>
<evidence type="ECO:0000259" key="3">
    <source>
        <dbReference type="Pfam" id="PF03399"/>
    </source>
</evidence>
<dbReference type="Gene3D" id="1.25.40.990">
    <property type="match status" value="1"/>
</dbReference>
<keyword evidence="1" id="KW-0175">Coiled coil</keyword>
<sequence length="1399" mass="156789">MSTGRRGRGGIERGGRGASSLNRGGGFRDTNNNASRTNSSGDPTPSPFSSRGQRGDRGQRGNAPRGNASNRGTERGGKNNWRGRGGHTNLSTVSSTASATSFNSTPHPQDDYAARLDWLRKDRPRQKERFIQEGRMNPEGPMRLSEAVKLYGACQDMCPEFERVRRIVENDLKAPEMTAESLLSNDRHARVPDEHRMVKAYQRSAAGMDVELISEIRPPSVCLKTLKYMIERTDNEDLGFLYQWLWDRTRAVRKDLRTQAVEKHEDILIYLTCFEQCARLLLICLHHMSMSDNEDYSHQQDVEQLNQTHISLKERYTDNRRAGFVSPNEAEFHAYRLILCLHTGDAMVEHEIHSLPQPLLLNRRIQTAVKILRAGKAIFDREQRRRLTIAQQNWREFWKLIASPAVSYLMACAAEVVFNKVRHTVLDTIWRAYRQGNAKQVVQQEDWTLPVLRGMLGLDDATGAKDFCESYGFSFKVNANGEQYLDTHSIPWTGIPLQQPTTLKPQLFSRRIVESKRHNRLLSAVIKGMSVCEAKTNGFIAESDLTVHLDPEEDSLFISEDSTTKPADFVTDSGISPSVSGKAGNNSSALSPFANSFEPKAPPAMTNPFQASSTRNPFGPPSTAMQNPFASATPNTNGFAVSPKPNWGKPSTLAPSAGSIDPATTSPFSISPATGQTVKPGLFDASKDTIKFNPPSGSSGPFSHFNNLSNPSSPFSEPAERPTDQAPNAPFKATTLPTPATDPSQPQASFPSSTFATPAFDSPTTASPGPFSFTAGTTPSPIPAQSPTVSAGPTLEEKQREDKIREQKQHEEKILEEQRQKRELAAQNRVKEEQARLERIERERQEKAAREARERAAIEERRRVEEEERKRAARVLEEQQRMLRERDQAYDALARNVFLGPTEGLLMQFIEHQVDRLLPMVQSSLLRERREKLAKELEERKKKALVHKSLCMWYGKLLKRKRNHRARNRRQWLKENAEKLLKAKEETSISTVPAEQREQTTVSKRTAVLNKNINGFRKPTAPASAKKSIIQYSTNSNGKSIEGAKIADTRAHVNGNGDLQLHGTIRSSVNNAIPMRQRITTLPIDRSETDWFKLRAEGLDPSKYRKRNYDSEAKEQSDQEVDRKRARTSVSSTPQPENYLTPSLTTEELLARFKAGKGAVNKGSTSFHSRQKSVPLRDGRTDNPSRIIAQARELLSAHASPANSPPQHDFSRSVPDLSFRASGSRTSFGQYSVKPVPLGKPAYWGRVSRFVPQHLYGQGQAAVRDYFNQSRGSSQADSVGPTGPLDLSSPIPTEQSYIRDIDEDEYDNDDEAEGEDDDGEADGDDEDGEQDGENEELEESEREYEEEQYNQAYGGEVLEEYDEESEEYFEEDDIEHESEPQNAQMQAGGTQDDAIELSD</sequence>
<feature type="compositionally biased region" description="Polar residues" evidence="2">
    <location>
        <begin position="1380"/>
        <end position="1389"/>
    </location>
</feature>
<feature type="compositionally biased region" description="Polar residues" evidence="2">
    <location>
        <begin position="29"/>
        <end position="50"/>
    </location>
</feature>
<feature type="compositionally biased region" description="Low complexity" evidence="2">
    <location>
        <begin position="692"/>
        <end position="716"/>
    </location>
</feature>
<accession>A0A9P9DNY2</accession>
<dbReference type="GO" id="GO:0005737">
    <property type="term" value="C:cytoplasm"/>
    <property type="evidence" value="ECO:0007669"/>
    <property type="project" value="TreeGrafter"/>
</dbReference>
<feature type="region of interest" description="Disordered" evidence="2">
    <location>
        <begin position="1105"/>
        <end position="1141"/>
    </location>
</feature>
<dbReference type="Pfam" id="PF03399">
    <property type="entry name" value="SAC3_GANP"/>
    <property type="match status" value="1"/>
</dbReference>
<feature type="compositionally biased region" description="Basic and acidic residues" evidence="2">
    <location>
        <begin position="1105"/>
        <end position="1123"/>
    </location>
</feature>
<organism evidence="4 5">
    <name type="scientific">Dendryphion nanum</name>
    <dbReference type="NCBI Taxonomy" id="256645"/>
    <lineage>
        <taxon>Eukaryota</taxon>
        <taxon>Fungi</taxon>
        <taxon>Dikarya</taxon>
        <taxon>Ascomycota</taxon>
        <taxon>Pezizomycotina</taxon>
        <taxon>Dothideomycetes</taxon>
        <taxon>Pleosporomycetidae</taxon>
        <taxon>Pleosporales</taxon>
        <taxon>Torulaceae</taxon>
        <taxon>Dendryphion</taxon>
    </lineage>
</organism>
<feature type="coiled-coil region" evidence="1">
    <location>
        <begin position="923"/>
        <end position="983"/>
    </location>
</feature>
<feature type="region of interest" description="Disordered" evidence="2">
    <location>
        <begin position="568"/>
        <end position="833"/>
    </location>
</feature>
<dbReference type="GO" id="GO:0070390">
    <property type="term" value="C:transcription export complex 2"/>
    <property type="evidence" value="ECO:0007669"/>
    <property type="project" value="TreeGrafter"/>
</dbReference>
<feature type="compositionally biased region" description="Polar residues" evidence="2">
    <location>
        <begin position="774"/>
        <end position="791"/>
    </location>
</feature>
<feature type="compositionally biased region" description="Acidic residues" evidence="2">
    <location>
        <begin position="1301"/>
        <end position="1348"/>
    </location>
</feature>
<dbReference type="PANTHER" id="PTHR12436:SF3">
    <property type="entry name" value="GERMINAL-CENTER ASSOCIATED NUCLEAR PROTEIN"/>
    <property type="match status" value="1"/>
</dbReference>
<dbReference type="InterPro" id="IPR005062">
    <property type="entry name" value="SAC3/GANP/THP3_conserved"/>
</dbReference>
<reference evidence="4" key="1">
    <citation type="journal article" date="2021" name="Nat. Commun.">
        <title>Genetic determinants of endophytism in the Arabidopsis root mycobiome.</title>
        <authorList>
            <person name="Mesny F."/>
            <person name="Miyauchi S."/>
            <person name="Thiergart T."/>
            <person name="Pickel B."/>
            <person name="Atanasova L."/>
            <person name="Karlsson M."/>
            <person name="Huettel B."/>
            <person name="Barry K.W."/>
            <person name="Haridas S."/>
            <person name="Chen C."/>
            <person name="Bauer D."/>
            <person name="Andreopoulos W."/>
            <person name="Pangilinan J."/>
            <person name="LaButti K."/>
            <person name="Riley R."/>
            <person name="Lipzen A."/>
            <person name="Clum A."/>
            <person name="Drula E."/>
            <person name="Henrissat B."/>
            <person name="Kohler A."/>
            <person name="Grigoriev I.V."/>
            <person name="Martin F.M."/>
            <person name="Hacquard S."/>
        </authorList>
    </citation>
    <scope>NUCLEOTIDE SEQUENCE</scope>
    <source>
        <strain evidence="4">MPI-CAGE-CH-0243</strain>
    </source>
</reference>
<feature type="compositionally biased region" description="Polar residues" evidence="2">
    <location>
        <begin position="735"/>
        <end position="767"/>
    </location>
</feature>
<feature type="compositionally biased region" description="Polar residues" evidence="2">
    <location>
        <begin position="1128"/>
        <end position="1141"/>
    </location>
</feature>